<evidence type="ECO:0000313" key="1">
    <source>
        <dbReference type="EMBL" id="KAH3786664.1"/>
    </source>
</evidence>
<dbReference type="EMBL" id="JAIWYP010000008">
    <property type="protein sequence ID" value="KAH3786664.1"/>
    <property type="molecule type" value="Genomic_DNA"/>
</dbReference>
<reference evidence="1" key="2">
    <citation type="submission" date="2020-11" db="EMBL/GenBank/DDBJ databases">
        <authorList>
            <person name="McCartney M.A."/>
            <person name="Auch B."/>
            <person name="Kono T."/>
            <person name="Mallez S."/>
            <person name="Becker A."/>
            <person name="Gohl D.M."/>
            <person name="Silverstein K.A.T."/>
            <person name="Koren S."/>
            <person name="Bechman K.B."/>
            <person name="Herman A."/>
            <person name="Abrahante J.E."/>
            <person name="Garbe J."/>
        </authorList>
    </citation>
    <scope>NUCLEOTIDE SEQUENCE</scope>
    <source>
        <strain evidence="1">Duluth1</strain>
        <tissue evidence="1">Whole animal</tissue>
    </source>
</reference>
<proteinExistence type="predicted"/>
<organism evidence="1 2">
    <name type="scientific">Dreissena polymorpha</name>
    <name type="common">Zebra mussel</name>
    <name type="synonym">Mytilus polymorpha</name>
    <dbReference type="NCBI Taxonomy" id="45954"/>
    <lineage>
        <taxon>Eukaryota</taxon>
        <taxon>Metazoa</taxon>
        <taxon>Spiralia</taxon>
        <taxon>Lophotrochozoa</taxon>
        <taxon>Mollusca</taxon>
        <taxon>Bivalvia</taxon>
        <taxon>Autobranchia</taxon>
        <taxon>Heteroconchia</taxon>
        <taxon>Euheterodonta</taxon>
        <taxon>Imparidentia</taxon>
        <taxon>Neoheterodontei</taxon>
        <taxon>Myida</taxon>
        <taxon>Dreissenoidea</taxon>
        <taxon>Dreissenidae</taxon>
        <taxon>Dreissena</taxon>
    </lineage>
</organism>
<accession>A0A9D4IVR3</accession>
<comment type="caution">
    <text evidence="1">The sequence shown here is derived from an EMBL/GenBank/DDBJ whole genome shotgun (WGS) entry which is preliminary data.</text>
</comment>
<keyword evidence="2" id="KW-1185">Reference proteome</keyword>
<gene>
    <name evidence="1" type="ORF">DPMN_164772</name>
</gene>
<dbReference type="Proteomes" id="UP000828390">
    <property type="component" value="Unassembled WGS sequence"/>
</dbReference>
<evidence type="ECO:0000313" key="2">
    <source>
        <dbReference type="Proteomes" id="UP000828390"/>
    </source>
</evidence>
<name>A0A9D4IVR3_DREPO</name>
<dbReference type="AlphaFoldDB" id="A0A9D4IVR3"/>
<sequence length="268" mass="31460">MLHEYLKYSTGFQHDMKLYGYVNFHEEVLTGINFPLPGSQQTRTIFKQIQDIIRTNVLTMCHEDWTIHMTFRVLKFFQQTGTIFEDKNVASRVKNNLPPGGHVFQLTGTIFNLVQDIIGANPLTMFHEHQTINVASRVLTTHLTKNVPPLGANYHDDRTINPPCFSTNQNYFDLIQDIIETNLLTKFHDDGKIDMASRMLTREKRLAFWRLYIIETNLLTTFHENRIINVASRVLTKFYFSHIKQYKVKSRALSTHVFQPTWNQFLDY</sequence>
<protein>
    <submittedName>
        <fullName evidence="1">Uncharacterized protein</fullName>
    </submittedName>
</protein>
<reference evidence="1" key="1">
    <citation type="journal article" date="2019" name="bioRxiv">
        <title>The Genome of the Zebra Mussel, Dreissena polymorpha: A Resource for Invasive Species Research.</title>
        <authorList>
            <person name="McCartney M.A."/>
            <person name="Auch B."/>
            <person name="Kono T."/>
            <person name="Mallez S."/>
            <person name="Zhang Y."/>
            <person name="Obille A."/>
            <person name="Becker A."/>
            <person name="Abrahante J.E."/>
            <person name="Garbe J."/>
            <person name="Badalamenti J.P."/>
            <person name="Herman A."/>
            <person name="Mangelson H."/>
            <person name="Liachko I."/>
            <person name="Sullivan S."/>
            <person name="Sone E.D."/>
            <person name="Koren S."/>
            <person name="Silverstein K.A.T."/>
            <person name="Beckman K.B."/>
            <person name="Gohl D.M."/>
        </authorList>
    </citation>
    <scope>NUCLEOTIDE SEQUENCE</scope>
    <source>
        <strain evidence="1">Duluth1</strain>
        <tissue evidence="1">Whole animal</tissue>
    </source>
</reference>